<evidence type="ECO:0000313" key="1">
    <source>
        <dbReference type="EMBL" id="QHT91025.1"/>
    </source>
</evidence>
<name>A0A6C0IEY3_9ZZZZ</name>
<dbReference type="Pfam" id="PF09612">
    <property type="entry name" value="HtrL_YibB"/>
    <property type="match status" value="1"/>
</dbReference>
<protein>
    <submittedName>
        <fullName evidence="1">Uncharacterized protein</fullName>
    </submittedName>
</protein>
<accession>A0A6C0IEY3</accession>
<reference evidence="1" key="1">
    <citation type="journal article" date="2020" name="Nature">
        <title>Giant virus diversity and host interactions through global metagenomics.</title>
        <authorList>
            <person name="Schulz F."/>
            <person name="Roux S."/>
            <person name="Paez-Espino D."/>
            <person name="Jungbluth S."/>
            <person name="Walsh D.A."/>
            <person name="Denef V.J."/>
            <person name="McMahon K.D."/>
            <person name="Konstantinidis K.T."/>
            <person name="Eloe-Fadrosh E.A."/>
            <person name="Kyrpides N.C."/>
            <person name="Woyke T."/>
        </authorList>
    </citation>
    <scope>NUCLEOTIDE SEQUENCE</scope>
    <source>
        <strain evidence="1">GVMAG-M-3300023184-72</strain>
    </source>
</reference>
<organism evidence="1">
    <name type="scientific">viral metagenome</name>
    <dbReference type="NCBI Taxonomy" id="1070528"/>
    <lineage>
        <taxon>unclassified sequences</taxon>
        <taxon>metagenomes</taxon>
        <taxon>organismal metagenomes</taxon>
    </lineage>
</organism>
<dbReference type="AlphaFoldDB" id="A0A6C0IEY3"/>
<dbReference type="EMBL" id="MN740162">
    <property type="protein sequence ID" value="QHT91025.1"/>
    <property type="molecule type" value="Genomic_DNA"/>
</dbReference>
<sequence>MSKTTTIVTMFFNMKKLIDSTELTRPFEFYKENCRYVLKLNYPMVIFCENDTYEFLKNIRDNEVKDNKTEYVINNIENYEYYKSCWHIINNNRIKNGNPQDRRNTVSYLLMGMFKPFAFNYANILNFFNTTHYAWIDIGCNHIVKELAKYAPLMLENPSPKVSVCYVHYRGHNELSNMSEYMKHGGPCGVISTAYTIEAEYVSQYYTSMFSIFYEKLYKGVGHTDETVMTYCYDRFPEIFNIYYGDYGSVFINYHEPTQNINIIVHCFIVNAIKNNKIELAVDAAKKVLAYNNNLDCNIFAYLKNVSEIKI</sequence>
<proteinExistence type="predicted"/>
<dbReference type="InterPro" id="IPR011735">
    <property type="entry name" value="WlaTC/HtrL_glycosyltransf"/>
</dbReference>